<proteinExistence type="predicted"/>
<keyword evidence="1" id="KW-1133">Transmembrane helix</keyword>
<comment type="caution">
    <text evidence="2">The sequence shown here is derived from an EMBL/GenBank/DDBJ whole genome shotgun (WGS) entry which is preliminary data.</text>
</comment>
<sequence length="194" mass="21111">MSVPTPSDAPIGYAYKASLIGSAQEFELTEQGLSWRFAGHAGVWPYADIAAIRLSYRPVSMQAKRFRAEITHRDGRRLNLISTTWQTVTLMVPQSEAYRTFILALHARLAAAGSTARLTGGLGRTVYTASMMVMAVLTAAMAALLVRALAIAEWSGALFLIGFAALFAWQVGGFVIRNKPQTYSFADIPRALLP</sequence>
<dbReference type="RefSeq" id="WP_172115105.1">
    <property type="nucleotide sequence ID" value="NZ_JABFDM010000005.1"/>
</dbReference>
<evidence type="ECO:0000313" key="2">
    <source>
        <dbReference type="EMBL" id="NPU69744.1"/>
    </source>
</evidence>
<keyword evidence="1" id="KW-0812">Transmembrane</keyword>
<evidence type="ECO:0000256" key="1">
    <source>
        <dbReference type="SAM" id="Phobius"/>
    </source>
</evidence>
<name>A0ABX2CQP6_9BRAD</name>
<evidence type="ECO:0008006" key="4">
    <source>
        <dbReference type="Google" id="ProtNLM"/>
    </source>
</evidence>
<keyword evidence="3" id="KW-1185">Reference proteome</keyword>
<accession>A0ABX2CQP6</accession>
<gene>
    <name evidence="2" type="ORF">HL667_32470</name>
</gene>
<protein>
    <recommendedName>
        <fullName evidence="4">Bll5862 protein</fullName>
    </recommendedName>
</protein>
<feature type="transmembrane region" description="Helical" evidence="1">
    <location>
        <begin position="126"/>
        <end position="150"/>
    </location>
</feature>
<keyword evidence="1" id="KW-0472">Membrane</keyword>
<evidence type="ECO:0000313" key="3">
    <source>
        <dbReference type="Proteomes" id="UP000886476"/>
    </source>
</evidence>
<reference evidence="2" key="1">
    <citation type="submission" date="2020-05" db="EMBL/GenBank/DDBJ databases">
        <title>Nod-independent and nitrogen-fixing Bradyrhizobium aeschynomene sp. nov. isolated from nodules of Aeschynomene indica.</title>
        <authorList>
            <person name="Zhang Z."/>
        </authorList>
    </citation>
    <scope>NUCLEOTIDE SEQUENCE</scope>
    <source>
        <strain evidence="2">83012</strain>
    </source>
</reference>
<dbReference type="EMBL" id="JABFDN010000022">
    <property type="protein sequence ID" value="NPU69744.1"/>
    <property type="molecule type" value="Genomic_DNA"/>
</dbReference>
<dbReference type="Proteomes" id="UP000886476">
    <property type="component" value="Unassembled WGS sequence"/>
</dbReference>
<feature type="transmembrane region" description="Helical" evidence="1">
    <location>
        <begin position="156"/>
        <end position="176"/>
    </location>
</feature>
<organism evidence="2 3">
    <name type="scientific">Bradyrhizobium aeschynomenes</name>
    <dbReference type="NCBI Taxonomy" id="2734909"/>
    <lineage>
        <taxon>Bacteria</taxon>
        <taxon>Pseudomonadati</taxon>
        <taxon>Pseudomonadota</taxon>
        <taxon>Alphaproteobacteria</taxon>
        <taxon>Hyphomicrobiales</taxon>
        <taxon>Nitrobacteraceae</taxon>
        <taxon>Bradyrhizobium</taxon>
    </lineage>
</organism>